<evidence type="ECO:0000256" key="3">
    <source>
        <dbReference type="ARBA" id="ARBA00022824"/>
    </source>
</evidence>
<dbReference type="InterPro" id="IPR048334">
    <property type="entry name" value="Pellino_FHA"/>
</dbReference>
<keyword evidence="6" id="KW-0175">Coiled coil</keyword>
<keyword evidence="13" id="KW-1185">Reference proteome</keyword>
<dbReference type="InterPro" id="IPR007794">
    <property type="entry name" value="Rib_rcpt_KP"/>
</dbReference>
<feature type="non-terminal residue" evidence="12">
    <location>
        <position position="1"/>
    </location>
</feature>
<dbReference type="PANTHER" id="PTHR18864">
    <property type="entry name" value="KINECTIN"/>
    <property type="match status" value="1"/>
</dbReference>
<evidence type="ECO:0000313" key="13">
    <source>
        <dbReference type="Proteomes" id="UP001166052"/>
    </source>
</evidence>
<evidence type="ECO:0000259" key="11">
    <source>
        <dbReference type="Pfam" id="PF20723"/>
    </source>
</evidence>
<sequence>MELYDSQYLLILAPSLVIVLMFLFFWLFMKETSYDEVLARQKRDLKPVTIRPESRKKSEKKKGKKKETSGSHESDSENRDFDLIEAVVEPPEDEEHTMTAIIPSVSIDGTASLRERKKRDKKQQQPQQSSRAAQEEPNTREMNGSKPVNKKSEPVPVTKQPTPPPDTTASGKKKATQKKQKNGINDQPADIKAESVPASLKTEPAPALQSLDPKPSESANSKKKSSVKKQKPETVDEILLQATPYVPVLDDNLAVPAVEKKKEPIMLIQDVATKPISKKLKNEMDKENLEVKFKDFLPALKSQTLSDEEAANIFAVLREKNPTVVDAYQKTSKGDSALHQLQEREKLLSVLQEDAIMAKEKIKQLTQELVAEKQKGGMVESRWREMHASLEKDMSVLQGKAQGTIQESQAMQIKFQQVREQLESQNNRLQQENGILRDAVNAATSQMENKQSAELSKLRADCGRLMTELSEKNKQLQQEDIQRKSMEVTFKQLESKFQESERRCEEFQGYFLKMNAEHEKLQASKQELQNQLLTVESEIGNKNKEVQTLRSNLTEMLLTKEQLENSILQHLEASQHNRADDTLQSQVQDLLKENQSLKAQVEKLQAQITSQASTASIVDELQKIVAEKECQRKALEDALNAEQSSNATHGSEIQKVHIENKTLNAEIQKLLTKISEQVCINVILEKDGKLKSVEEMLKAELEKVSSNEKVIKALETQILSMEEEVQSAELHNAEQVIARTQLQEVQTLMQAEAEKVQVLKQMAEEREREVATLDMQLKTIQEEKLHFDTRLQEEKQRDLQQIEAIRQEKLQLESRLEEEQQRVLKQTEAMQQEMLKLRTQLEEEHYKTLQHVQVSHVMEGHSKLNTSAPNEDFLATLAEQEEKVTDLENKLAAMRDTVEMYRKKNNEYQKTLSSIEAHMRDVFHKLLPTLPLRKQSNHSQLLQEFEEAARDVLFSNAENTKAKLLEEELKESEESYRVLQNECDTYKKVLAETEGILQRLQNSVEQEECRWRGKLEAAVSELGQVHMKSEDLQKQVKRLNDEHKELENLRQERQHLETDLEMARQESATYISEVRELKDLLTELQSKLDGSYCEAVRQNEELNLLKLQLNEKLAQLEDEERERKKVAVDLYKAQQSLDLIQAEILRETMEEGLIENNSVTTEKVSVCSAHEVQEIDSDDDTSGLQARYNGSLPNGDRGRRKSRFSLYRRVRANGLKPSTVHVLNTVQDGKYVVSPADIIDSIHMWPGNAAVLTQESGVPMGTVVVEINIVQMHSGSPEMPGYKTVSVKGLHSISYTLSRNQTVVVEYSPDKETDMFQIGRSTESPIDFVVTDTVSGGHAGEESPITQSTISRFACRIVCERNFPYRARIYAAGFDSSKNIFLGEKAAKWKNPDGHMDGLTTNGVLVMHPRGGFTEESRPGVWREISVCGDVYTLRETRSAQTRGKLVDSESNVLQDGSLIDLCGATLLWRTADGLLHTPTQKHIEALRQEINAARPQCPVGLNTLVFPSMQRSRDLAALEEKQPWVYLACGHVHGFHNWGHRSDRESNAQRECPMCRTVGPYVPLWLGCEPAFYVDTGAPTYAFVPCGHVCSEKTAKYWSEIQLPHGTHAFHASCPFCASQLSPAQGYARLIFQGPID</sequence>
<evidence type="ECO:0000256" key="7">
    <source>
        <dbReference type="SAM" id="MobiDB-lite"/>
    </source>
</evidence>
<evidence type="ECO:0000256" key="2">
    <source>
        <dbReference type="ARBA" id="ARBA00022692"/>
    </source>
</evidence>
<evidence type="ECO:0000313" key="12">
    <source>
        <dbReference type="EMBL" id="MBN3293212.1"/>
    </source>
</evidence>
<dbReference type="EMBL" id="JAAWVN010020399">
    <property type="protein sequence ID" value="MBN3293212.1"/>
    <property type="molecule type" value="Genomic_DNA"/>
</dbReference>
<evidence type="ECO:0000259" key="10">
    <source>
        <dbReference type="Pfam" id="PF05104"/>
    </source>
</evidence>
<name>A0ABS2Z4X1_POLSE</name>
<feature type="region of interest" description="Disordered" evidence="7">
    <location>
        <begin position="49"/>
        <end position="232"/>
    </location>
</feature>
<keyword evidence="3" id="KW-0256">Endoplasmic reticulum</keyword>
<feature type="compositionally biased region" description="Basic residues" evidence="7">
    <location>
        <begin position="171"/>
        <end position="181"/>
    </location>
</feature>
<proteinExistence type="predicted"/>
<keyword evidence="5 8" id="KW-0472">Membrane</keyword>
<comment type="caution">
    <text evidence="12">The sequence shown here is derived from an EMBL/GenBank/DDBJ whole genome shotgun (WGS) entry which is preliminary data.</text>
</comment>
<keyword evidence="12" id="KW-0436">Ligase</keyword>
<dbReference type="Pfam" id="PF20723">
    <property type="entry name" value="Pellino_RING"/>
    <property type="match status" value="1"/>
</dbReference>
<dbReference type="InterPro" id="IPR048335">
    <property type="entry name" value="Pellino_RING"/>
</dbReference>
<evidence type="ECO:0000256" key="4">
    <source>
        <dbReference type="ARBA" id="ARBA00022989"/>
    </source>
</evidence>
<evidence type="ECO:0000259" key="9">
    <source>
        <dbReference type="Pfam" id="PF04710"/>
    </source>
</evidence>
<evidence type="ECO:0000256" key="5">
    <source>
        <dbReference type="ARBA" id="ARBA00023136"/>
    </source>
</evidence>
<accession>A0ABS2Z4X1</accession>
<dbReference type="Pfam" id="PF05104">
    <property type="entry name" value="Rib_recp_KP_reg"/>
    <property type="match status" value="1"/>
</dbReference>
<evidence type="ECO:0000256" key="8">
    <source>
        <dbReference type="SAM" id="Phobius"/>
    </source>
</evidence>
<feature type="coiled-coil region" evidence="6">
    <location>
        <begin position="704"/>
        <end position="844"/>
    </location>
</feature>
<dbReference type="Pfam" id="PF04710">
    <property type="entry name" value="Pellino_FHA"/>
    <property type="match status" value="2"/>
</dbReference>
<dbReference type="InterPro" id="IPR024854">
    <property type="entry name" value="Kinectin"/>
</dbReference>
<organism evidence="12 13">
    <name type="scientific">Polypterus senegalus</name>
    <name type="common">Senegal bichir</name>
    <dbReference type="NCBI Taxonomy" id="55291"/>
    <lineage>
        <taxon>Eukaryota</taxon>
        <taxon>Metazoa</taxon>
        <taxon>Chordata</taxon>
        <taxon>Craniata</taxon>
        <taxon>Vertebrata</taxon>
        <taxon>Euteleostomi</taxon>
        <taxon>Actinopterygii</taxon>
        <taxon>Polypteriformes</taxon>
        <taxon>Polypteridae</taxon>
        <taxon>Polypterus</taxon>
    </lineage>
</organism>
<feature type="domain" description="Pellino FHA" evidence="9">
    <location>
        <begin position="1188"/>
        <end position="1233"/>
    </location>
</feature>
<dbReference type="Proteomes" id="UP001166052">
    <property type="component" value="Unassembled WGS sequence"/>
</dbReference>
<feature type="coiled-coil region" evidence="6">
    <location>
        <begin position="870"/>
        <end position="918"/>
    </location>
</feature>
<feature type="domain" description="Pellino FHA" evidence="9">
    <location>
        <begin position="1283"/>
        <end position="1486"/>
    </location>
</feature>
<dbReference type="CDD" id="cd16448">
    <property type="entry name" value="RING-H2"/>
    <property type="match status" value="1"/>
</dbReference>
<feature type="coiled-coil region" evidence="6">
    <location>
        <begin position="955"/>
        <end position="1129"/>
    </location>
</feature>
<feature type="compositionally biased region" description="Basic and acidic residues" evidence="7">
    <location>
        <begin position="66"/>
        <end position="82"/>
    </location>
</feature>
<feature type="domain" description="Ribosome receptor lysine/proline rich" evidence="10">
    <location>
        <begin position="29"/>
        <end position="154"/>
    </location>
</feature>
<protein>
    <submittedName>
        <fullName evidence="12">PELI2 ligase</fullName>
    </submittedName>
</protein>
<feature type="transmembrane region" description="Helical" evidence="8">
    <location>
        <begin position="7"/>
        <end position="29"/>
    </location>
</feature>
<reference evidence="12" key="1">
    <citation type="journal article" date="2021" name="Cell">
        <title>Tracing the genetic footprints of vertebrate landing in non-teleost ray-finned fishes.</title>
        <authorList>
            <person name="Bi X."/>
            <person name="Wang K."/>
            <person name="Yang L."/>
            <person name="Pan H."/>
            <person name="Jiang H."/>
            <person name="Wei Q."/>
            <person name="Fang M."/>
            <person name="Yu H."/>
            <person name="Zhu C."/>
            <person name="Cai Y."/>
            <person name="He Y."/>
            <person name="Gan X."/>
            <person name="Zeng H."/>
            <person name="Yu D."/>
            <person name="Zhu Y."/>
            <person name="Jiang H."/>
            <person name="Qiu Q."/>
            <person name="Yang H."/>
            <person name="Zhang Y.E."/>
            <person name="Wang W."/>
            <person name="Zhu M."/>
            <person name="He S."/>
            <person name="Zhang G."/>
        </authorList>
    </citation>
    <scope>NUCLEOTIDE SEQUENCE</scope>
    <source>
        <strain evidence="12">Bchr_001</strain>
    </source>
</reference>
<keyword evidence="4 8" id="KW-1133">Transmembrane helix</keyword>
<feature type="coiled-coil region" evidence="6">
    <location>
        <begin position="408"/>
        <end position="673"/>
    </location>
</feature>
<feature type="domain" description="Pellino RING" evidence="11">
    <location>
        <begin position="1491"/>
        <end position="1638"/>
    </location>
</feature>
<gene>
    <name evidence="12" type="primary">Peli2</name>
    <name evidence="12" type="ORF">GTO92_0014468</name>
</gene>
<feature type="coiled-coil region" evidence="6">
    <location>
        <begin position="348"/>
        <end position="375"/>
    </location>
</feature>
<comment type="subcellular location">
    <subcellularLocation>
        <location evidence="1">Endoplasmic reticulum membrane</location>
        <topology evidence="1">Single-pass membrane protein</topology>
    </subcellularLocation>
</comment>
<keyword evidence="2 8" id="KW-0812">Transmembrane</keyword>
<feature type="region of interest" description="Disordered" evidence="7">
    <location>
        <begin position="1176"/>
        <end position="1199"/>
    </location>
</feature>
<evidence type="ECO:0000256" key="1">
    <source>
        <dbReference type="ARBA" id="ARBA00004389"/>
    </source>
</evidence>
<dbReference type="PANTHER" id="PTHR18864:SF1">
    <property type="entry name" value="KINECTIN"/>
    <property type="match status" value="1"/>
</dbReference>
<dbReference type="GO" id="GO:0016874">
    <property type="term" value="F:ligase activity"/>
    <property type="evidence" value="ECO:0007669"/>
    <property type="project" value="UniProtKB-KW"/>
</dbReference>
<feature type="non-terminal residue" evidence="12">
    <location>
        <position position="1638"/>
    </location>
</feature>
<evidence type="ECO:0000256" key="6">
    <source>
        <dbReference type="SAM" id="Coils"/>
    </source>
</evidence>